<sequence>MANQEERIFKKTYTDFDKRLDQELDEEKVERRRQLLLQAPNFKLLNMMVENEKYSQELAAKLKDGGLYYLRSREEENVEKYMGIFRRTLQSHPSVREELFKQAGFLGCMAYKRDIPLLGRLCGEAVLSGLRLLKQEDQELIEQGYLQFKNVTNTALRSRNEEDFRELVNALDRYWKDNRISVTPGLLGLLPGLLFVAADRRQTNALVTVCSLSRNVLRRSSEEPVVRQQFVMEWSNTAAQIAQRDWKEETGLLLTDLCLCLGSVRDVALIKKVMADISIHMQMQSKWDNFEIAFRLYYPCQLFSLALLQWGMRRYRHALQSENVVEAETEIRESGILDQVEQKMNVLGEKEEALELIRFVLRNVRDMAAACARLRMKDEWEIFVSWQREWLSAVPDNSRRKERVRLFLQMAAEYWRNTRPSRSSKQWEFMTEVVTPSLLSDQHMELIKEIS</sequence>
<dbReference type="Proteomes" id="UP000198943">
    <property type="component" value="Unassembled WGS sequence"/>
</dbReference>
<dbReference type="EMBL" id="FMYW01000008">
    <property type="protein sequence ID" value="SDC48631.1"/>
    <property type="molecule type" value="Genomic_DNA"/>
</dbReference>
<evidence type="ECO:0000313" key="1">
    <source>
        <dbReference type="EMBL" id="SDC48631.1"/>
    </source>
</evidence>
<organism evidence="1 2">
    <name type="scientific">Succiniclasticum ruminis</name>
    <dbReference type="NCBI Taxonomy" id="40841"/>
    <lineage>
        <taxon>Bacteria</taxon>
        <taxon>Bacillati</taxon>
        <taxon>Bacillota</taxon>
        <taxon>Negativicutes</taxon>
        <taxon>Acidaminococcales</taxon>
        <taxon>Acidaminococcaceae</taxon>
        <taxon>Succiniclasticum</taxon>
    </lineage>
</organism>
<accession>A0A1G6LZJ0</accession>
<dbReference type="RefSeq" id="WP_093730424.1">
    <property type="nucleotide sequence ID" value="NZ_FMYW01000008.1"/>
</dbReference>
<keyword evidence="2" id="KW-1185">Reference proteome</keyword>
<protein>
    <submittedName>
        <fullName evidence="1">Uncharacterized protein</fullName>
    </submittedName>
</protein>
<proteinExistence type="predicted"/>
<dbReference type="AlphaFoldDB" id="A0A1G6LZJ0"/>
<evidence type="ECO:0000313" key="2">
    <source>
        <dbReference type="Proteomes" id="UP000198943"/>
    </source>
</evidence>
<reference evidence="2" key="1">
    <citation type="submission" date="2016-10" db="EMBL/GenBank/DDBJ databases">
        <authorList>
            <person name="Varghese N."/>
            <person name="Submissions S."/>
        </authorList>
    </citation>
    <scope>NUCLEOTIDE SEQUENCE [LARGE SCALE GENOMIC DNA]</scope>
    <source>
        <strain evidence="2">DSM 11005</strain>
    </source>
</reference>
<dbReference type="OrthoDB" id="9818150at2"/>
<name>A0A1G6LZJ0_9FIRM</name>
<gene>
    <name evidence="1" type="ORF">SAMN04487864_108100</name>
</gene>